<feature type="coiled-coil region" evidence="1">
    <location>
        <begin position="225"/>
        <end position="252"/>
    </location>
</feature>
<keyword evidence="2" id="KW-0472">Membrane</keyword>
<proteinExistence type="predicted"/>
<reference evidence="3" key="2">
    <citation type="submission" date="2022-06" db="EMBL/GenBank/DDBJ databases">
        <authorList>
            <person name="Harding E.F."/>
            <person name="Russo A.G."/>
            <person name="Yan G.J.H."/>
            <person name="Mercer L.K."/>
            <person name="White P.A."/>
        </authorList>
    </citation>
    <scope>NUCLEOTIDE SEQUENCE</scope>
</reference>
<keyword evidence="2" id="KW-0812">Transmembrane</keyword>
<organism evidence="3">
    <name type="scientific">Pond slider nidovirus</name>
    <dbReference type="NCBI Taxonomy" id="2961778"/>
    <lineage>
        <taxon>Viruses</taxon>
        <taxon>Riboviria</taxon>
        <taxon>Orthornavirae</taxon>
        <taxon>Pisuviricota</taxon>
        <taxon>Pisoniviricetes</taxon>
        <taxon>Nidovirales</taxon>
    </lineage>
</organism>
<protein>
    <recommendedName>
        <fullName evidence="4">Glycoprotein</fullName>
    </recommendedName>
</protein>
<evidence type="ECO:0000256" key="1">
    <source>
        <dbReference type="SAM" id="Coils"/>
    </source>
</evidence>
<keyword evidence="2" id="KW-1133">Transmembrane helix</keyword>
<evidence type="ECO:0000313" key="3">
    <source>
        <dbReference type="EMBL" id="DAZ91095.1"/>
    </source>
</evidence>
<evidence type="ECO:0000256" key="2">
    <source>
        <dbReference type="SAM" id="Phobius"/>
    </source>
</evidence>
<evidence type="ECO:0008006" key="4">
    <source>
        <dbReference type="Google" id="ProtNLM"/>
    </source>
</evidence>
<sequence length="456" mass="50824">MGYCDSMVAKTLVGNFITSDGSSFRVEVRYSYIREITGKLVHFLCVLLVGFIFVILIKWHVFILMFMVINVSNVSAGCSVITQGALFNTTSCASHSHYHLRGSYLRCANTTSDLTCVTYVHNTTIVTTTCCNTSHSSSYSFEHSYYNGTELHELQNCSGEILGYFCSVECWQISKLSNGTHCKTVVDKGRMCTSQRAIYKVPLHHQDVSQVEIISSRPLYEVSTVDVTKVEIEDVENSIEEASERAKEFIERALSLNVSDVFSNLMQLSPYWLAAVYSSAGFARANGQLPMYVNVTKKEIVVVNCLTSAYDYETSVVCSNNQLYLCITPCYVVNMTGALYVSNTKLHPIGECSGTNITLKNDTIVGDVHIVKHSFSTHGDRPRTLKILDYVLDHSAESILIVILFYVLIFIVSVVYISIVKLVNGVNLIFRVSRPKKPAEVATKPPSKTAFPEHVQ</sequence>
<reference evidence="3" key="1">
    <citation type="journal article" date="2022" name="ISME Commun">
        <title>Revealing the uncharacterised diversity of amphibian and reptile viruses.</title>
        <authorList>
            <person name="Harding E.F."/>
            <person name="Russo A.G."/>
            <person name="Yan G.J.H."/>
            <person name="Mercer L.K."/>
            <person name="White P.A."/>
        </authorList>
    </citation>
    <scope>NUCLEOTIDE SEQUENCE</scope>
</reference>
<dbReference type="EMBL" id="BK061392">
    <property type="protein sequence ID" value="DAZ91095.1"/>
    <property type="molecule type" value="Genomic_RNA"/>
</dbReference>
<keyword evidence="1" id="KW-0175">Coiled coil</keyword>
<feature type="transmembrane region" description="Helical" evidence="2">
    <location>
        <begin position="399"/>
        <end position="423"/>
    </location>
</feature>
<feature type="transmembrane region" description="Helical" evidence="2">
    <location>
        <begin position="40"/>
        <end position="69"/>
    </location>
</feature>
<name>A0A9N6YK84_9NIDO</name>
<accession>A0A9N6YK84</accession>